<keyword evidence="2" id="KW-0472">Membrane</keyword>
<keyword evidence="2" id="KW-1133">Transmembrane helix</keyword>
<comment type="caution">
    <text evidence="3">The sequence shown here is derived from an EMBL/GenBank/DDBJ whole genome shotgun (WGS) entry which is preliminary data.</text>
</comment>
<reference evidence="3 4" key="1">
    <citation type="submission" date="2018-04" db="EMBL/GenBank/DDBJ databases">
        <title>The genome of golden apple snail Pomacea canaliculata provides insight into stress tolerance and invasive adaptation.</title>
        <authorList>
            <person name="Liu C."/>
            <person name="Liu B."/>
            <person name="Ren Y."/>
            <person name="Zhang Y."/>
            <person name="Wang H."/>
            <person name="Li S."/>
            <person name="Jiang F."/>
            <person name="Yin L."/>
            <person name="Zhang G."/>
            <person name="Qian W."/>
            <person name="Fan W."/>
        </authorList>
    </citation>
    <scope>NUCLEOTIDE SEQUENCE [LARGE SCALE GENOMIC DNA]</scope>
    <source>
        <strain evidence="3">SZHN2017</strain>
        <tissue evidence="3">Muscle</tissue>
    </source>
</reference>
<accession>A0A2T7PK94</accession>
<evidence type="ECO:0000313" key="3">
    <source>
        <dbReference type="EMBL" id="PVD33814.1"/>
    </source>
</evidence>
<feature type="compositionally biased region" description="Basic and acidic residues" evidence="1">
    <location>
        <begin position="267"/>
        <end position="283"/>
    </location>
</feature>
<keyword evidence="4" id="KW-1185">Reference proteome</keyword>
<dbReference type="AlphaFoldDB" id="A0A2T7PK94"/>
<feature type="region of interest" description="Disordered" evidence="1">
    <location>
        <begin position="258"/>
        <end position="283"/>
    </location>
</feature>
<gene>
    <name evidence="3" type="ORF">C0Q70_05075</name>
</gene>
<feature type="region of interest" description="Disordered" evidence="1">
    <location>
        <begin position="192"/>
        <end position="218"/>
    </location>
</feature>
<feature type="transmembrane region" description="Helical" evidence="2">
    <location>
        <begin position="83"/>
        <end position="107"/>
    </location>
</feature>
<name>A0A2T7PK94_POMCA</name>
<feature type="compositionally biased region" description="Low complexity" evidence="1">
    <location>
        <begin position="38"/>
        <end position="62"/>
    </location>
</feature>
<feature type="compositionally biased region" description="Polar residues" evidence="1">
    <location>
        <begin position="154"/>
        <end position="166"/>
    </location>
</feature>
<dbReference type="EMBL" id="PZQS01000003">
    <property type="protein sequence ID" value="PVD33814.1"/>
    <property type="molecule type" value="Genomic_DNA"/>
</dbReference>
<evidence type="ECO:0000256" key="2">
    <source>
        <dbReference type="SAM" id="Phobius"/>
    </source>
</evidence>
<evidence type="ECO:0000313" key="4">
    <source>
        <dbReference type="Proteomes" id="UP000245119"/>
    </source>
</evidence>
<dbReference type="Proteomes" id="UP000245119">
    <property type="component" value="Linkage Group LG3"/>
</dbReference>
<organism evidence="3 4">
    <name type="scientific">Pomacea canaliculata</name>
    <name type="common">Golden apple snail</name>
    <dbReference type="NCBI Taxonomy" id="400727"/>
    <lineage>
        <taxon>Eukaryota</taxon>
        <taxon>Metazoa</taxon>
        <taxon>Spiralia</taxon>
        <taxon>Lophotrochozoa</taxon>
        <taxon>Mollusca</taxon>
        <taxon>Gastropoda</taxon>
        <taxon>Caenogastropoda</taxon>
        <taxon>Architaenioglossa</taxon>
        <taxon>Ampullarioidea</taxon>
        <taxon>Ampullariidae</taxon>
        <taxon>Pomacea</taxon>
    </lineage>
</organism>
<sequence length="283" mass="30942">MIKRDKVCGSRKGCRCDVLVLKTLWSERCDCRKGSFVSRSTPGTPSTSSSTSTPSTPSTPNTTVLTAAAGTLVGTAATSRTCVIIGIVCAVVAFFLGVILSLAVVFLRRKKANRQHEEPSRENEVSEIKAQLKEASDHREDIHTYYLRKEPDTSNDNKSVIESETSPDVLPKKEDSDAGVCCHLGVVSEAKTRENTSLMSPDHDTADDSSCTSSGDEDDYTCLRVTMPQAAGSLERNENIYFELEPPSALERDETIYFELEPTSANGRDESGDDNSNRNDHSY</sequence>
<feature type="compositionally biased region" description="Basic and acidic residues" evidence="1">
    <location>
        <begin position="133"/>
        <end position="152"/>
    </location>
</feature>
<protein>
    <submittedName>
        <fullName evidence="3">Uncharacterized protein</fullName>
    </submittedName>
</protein>
<evidence type="ECO:0000256" key="1">
    <source>
        <dbReference type="SAM" id="MobiDB-lite"/>
    </source>
</evidence>
<feature type="region of interest" description="Disordered" evidence="1">
    <location>
        <begin position="133"/>
        <end position="176"/>
    </location>
</feature>
<feature type="region of interest" description="Disordered" evidence="1">
    <location>
        <begin position="37"/>
        <end position="62"/>
    </location>
</feature>
<keyword evidence="2" id="KW-0812">Transmembrane</keyword>
<proteinExistence type="predicted"/>